<keyword evidence="10" id="KW-0479">Metal-binding</keyword>
<dbReference type="NCBIfam" id="TIGR00759">
    <property type="entry name" value="aceE"/>
    <property type="match status" value="1"/>
</dbReference>
<feature type="binding site" evidence="10">
    <location>
        <position position="267"/>
    </location>
    <ligand>
        <name>Mg(2+)</name>
        <dbReference type="ChEBI" id="CHEBI:18420"/>
    </ligand>
</feature>
<dbReference type="PANTHER" id="PTHR43825">
    <property type="entry name" value="PYRUVATE DEHYDROGENASE E1 COMPONENT"/>
    <property type="match status" value="1"/>
</dbReference>
<dbReference type="InterPro" id="IPR009014">
    <property type="entry name" value="Transketo_C/PFOR_II"/>
</dbReference>
<evidence type="ECO:0000256" key="6">
    <source>
        <dbReference type="ARBA" id="ARBA00023052"/>
    </source>
</evidence>
<dbReference type="Gene3D" id="3.40.50.920">
    <property type="match status" value="1"/>
</dbReference>
<organism evidence="14 15">
    <name type="scientific">Candidatus Nitrospira kreftii</name>
    <dbReference type="NCBI Taxonomy" id="2652173"/>
    <lineage>
        <taxon>Bacteria</taxon>
        <taxon>Pseudomonadati</taxon>
        <taxon>Nitrospirota</taxon>
        <taxon>Nitrospiria</taxon>
        <taxon>Nitrospirales</taxon>
        <taxon>Nitrospiraceae</taxon>
        <taxon>Nitrospira</taxon>
    </lineage>
</organism>
<dbReference type="InterPro" id="IPR051157">
    <property type="entry name" value="PDH/Transketolase"/>
</dbReference>
<evidence type="ECO:0000256" key="4">
    <source>
        <dbReference type="ARBA" id="ARBA00017172"/>
    </source>
</evidence>
<dbReference type="FunFam" id="3.40.50.970:FF:000011">
    <property type="entry name" value="Pyruvate dehydrogenase E1 component"/>
    <property type="match status" value="1"/>
</dbReference>
<dbReference type="SUPFAM" id="SSF52518">
    <property type="entry name" value="Thiamin diphosphate-binding fold (THDP-binding)"/>
    <property type="match status" value="2"/>
</dbReference>
<feature type="domain" description="Pyruvate dehydrogenase E1 component middle" evidence="12">
    <location>
        <begin position="487"/>
        <end position="705"/>
    </location>
</feature>
<accession>A0A7S8J0X0</accession>
<dbReference type="EC" id="1.2.4.1" evidence="3 9"/>
<evidence type="ECO:0000259" key="12">
    <source>
        <dbReference type="Pfam" id="PF17831"/>
    </source>
</evidence>
<dbReference type="Pfam" id="PF22613">
    <property type="entry name" value="Transketolase_C_1"/>
    <property type="match status" value="1"/>
</dbReference>
<dbReference type="GO" id="GO:0046872">
    <property type="term" value="F:metal ion binding"/>
    <property type="evidence" value="ECO:0007669"/>
    <property type="project" value="UniProtKB-KW"/>
</dbReference>
<feature type="domain" description="Transketolase-like C-terminal" evidence="13">
    <location>
        <begin position="718"/>
        <end position="851"/>
    </location>
</feature>
<comment type="cofactor">
    <cofactor evidence="10">
        <name>Mg(2+)</name>
        <dbReference type="ChEBI" id="CHEBI:18420"/>
    </cofactor>
</comment>
<dbReference type="InterPro" id="IPR004660">
    <property type="entry name" value="PDH_E1"/>
</dbReference>
<dbReference type="Pfam" id="PF00456">
    <property type="entry name" value="Transketolase_N"/>
    <property type="match status" value="1"/>
</dbReference>
<dbReference type="PIRSF" id="PIRSF000156">
    <property type="entry name" value="Pyruvate_dh_E1"/>
    <property type="match status" value="1"/>
</dbReference>
<evidence type="ECO:0000259" key="11">
    <source>
        <dbReference type="Pfam" id="PF00456"/>
    </source>
</evidence>
<dbReference type="EMBL" id="CP047423">
    <property type="protein sequence ID" value="QPD05355.1"/>
    <property type="molecule type" value="Genomic_DNA"/>
</dbReference>
<evidence type="ECO:0000256" key="9">
    <source>
        <dbReference type="PIRNR" id="PIRNR000156"/>
    </source>
</evidence>
<keyword evidence="7 9" id="KW-0670">Pyruvate</keyword>
<evidence type="ECO:0000256" key="8">
    <source>
        <dbReference type="ARBA" id="ARBA00051231"/>
    </source>
</evidence>
<dbReference type="Proteomes" id="UP000593737">
    <property type="component" value="Chromosome"/>
</dbReference>
<evidence type="ECO:0000256" key="5">
    <source>
        <dbReference type="ARBA" id="ARBA00023002"/>
    </source>
</evidence>
<comment type="catalytic activity">
    <reaction evidence="8 9">
        <text>N(6)-[(R)-lipoyl]-L-lysyl-[protein] + pyruvate + H(+) = N(6)-[(R)-S(8)-acetyldihydrolipoyl]-L-lysyl-[protein] + CO2</text>
        <dbReference type="Rhea" id="RHEA:19189"/>
        <dbReference type="Rhea" id="RHEA-COMP:10474"/>
        <dbReference type="Rhea" id="RHEA-COMP:10478"/>
        <dbReference type="ChEBI" id="CHEBI:15361"/>
        <dbReference type="ChEBI" id="CHEBI:15378"/>
        <dbReference type="ChEBI" id="CHEBI:16526"/>
        <dbReference type="ChEBI" id="CHEBI:83099"/>
        <dbReference type="ChEBI" id="CHEBI:83111"/>
        <dbReference type="EC" id="1.2.4.1"/>
    </reaction>
</comment>
<comment type="function">
    <text evidence="2 9">Component of the pyruvate dehydrogenase (PDH) complex, that catalyzes the overall conversion of pyruvate to acetyl-CoA and CO(2).</text>
</comment>
<protein>
    <recommendedName>
        <fullName evidence="4 9">Pyruvate dehydrogenase E1 component</fullName>
        <ecNumber evidence="3 9">1.2.4.1</ecNumber>
    </recommendedName>
</protein>
<keyword evidence="6 9" id="KW-0786">Thiamine pyrophosphate</keyword>
<evidence type="ECO:0000313" key="14">
    <source>
        <dbReference type="EMBL" id="QPD05355.1"/>
    </source>
</evidence>
<dbReference type="KEGG" id="nkf:Nkreftii_003129"/>
<feature type="binding site" evidence="10">
    <location>
        <position position="269"/>
    </location>
    <ligand>
        <name>Mg(2+)</name>
        <dbReference type="ChEBI" id="CHEBI:18420"/>
    </ligand>
</feature>
<feature type="domain" description="Transketolase N-terminal" evidence="11">
    <location>
        <begin position="85"/>
        <end position="304"/>
    </location>
</feature>
<dbReference type="CDD" id="cd02017">
    <property type="entry name" value="TPP_E1_EcPDC_like"/>
    <property type="match status" value="1"/>
</dbReference>
<dbReference type="InterPro" id="IPR055152">
    <property type="entry name" value="Transketolase-like_C_2"/>
</dbReference>
<dbReference type="InterPro" id="IPR029061">
    <property type="entry name" value="THDP-binding"/>
</dbReference>
<sequence>MSDDDRASRPRADIDPQETLEWLDSLEYVLEQHGVERATYLFERLRDRLGEHGAQVSQSVNTPYVNTIPASQQPPYPGNLELERRIRSLVRWNALAMVVKANQQRPGIGGHISTFASAATLYEVALHHFLRGKEGPQGGDHVYFQGHAAPGIYARGFVEGRFPEETLHRFRAELDSDGRGLSSYPHPWLLPHYWEFPTVSMGLGPILSIYQARFNRYLQDRSLKDTSQQRVWAFVGDGETDEPESLGALSLASRERLDNLIWVVNCNLQRLDGPVRGNGKIIQELESVFLGAGWKVIKVIWGSDWDPLLAKDDEGLLVKRMGEVVDGWYQKYVVEGGAFAREHFFGADPRLLKLVESHSDEQIHKMLRGGHDPRKLYAAYKAAVEHTGQPTVILAKTIKGYGLGEAGEGRNITHQQKKMNEQELREFRTRFSVPVPDSQLTSTPFYRPPADSPEAAYLAARIKTMGGPIPERRVTVQSLDTPALDQFKEFLEGSGERSVSTTMGFARMLSRLLGMKELGKYLVPIIPDEARTFGLEALFRQYGIYSHIGQLYEPADKSSLLYYFEATHGQILEEGITEAGAMSSYIAAGTAYATHGVNMIPFYIFYSMFGFQRVGDLIWAACDMRTRGFLLGATAGRTTLEGEGLQHQDGQSHLLASAYPTIAAYDPAFMFELAVILQDGLKKMYHEQQDLSYYITLYNESYRMPAMPPNAEEGIREGLYRFRSAPDRAKHRAQLLASGPLVNEAVRAQDLLLRYGVAADVWSVTSYKQLRMRTLEAERWNLLHPEEKPRTSFLQQTAQQFDGPCVAVSDYVRLVPQQIAPWIPGGLLVLGTDGFGRSDTRKALRRFFEIDAEHLAVGTLYALFRQGTVQANLVTKATQDLGVSTDAEAPWHR</sequence>
<comment type="cofactor">
    <cofactor evidence="1 9">
        <name>thiamine diphosphate</name>
        <dbReference type="ChEBI" id="CHEBI:58937"/>
    </cofactor>
</comment>
<name>A0A7S8J0X0_9BACT</name>
<evidence type="ECO:0000256" key="1">
    <source>
        <dbReference type="ARBA" id="ARBA00001964"/>
    </source>
</evidence>
<proteinExistence type="predicted"/>
<dbReference type="Pfam" id="PF17831">
    <property type="entry name" value="PDH_E1_M"/>
    <property type="match status" value="1"/>
</dbReference>
<dbReference type="GO" id="GO:0004739">
    <property type="term" value="F:pyruvate dehydrogenase (acetyl-transferring) activity"/>
    <property type="evidence" value="ECO:0007669"/>
    <property type="project" value="UniProtKB-EC"/>
</dbReference>
<reference evidence="14 15" key="1">
    <citation type="journal article" date="2020" name="ISME J.">
        <title>Enrichment and physiological characterization of a novel comammox Nitrospira indicates ammonium inhibition of complete nitrification.</title>
        <authorList>
            <person name="Sakoula D."/>
            <person name="Koch H."/>
            <person name="Frank J."/>
            <person name="Jetten M.S.M."/>
            <person name="van Kessel M.A.H.J."/>
            <person name="Lucker S."/>
        </authorList>
    </citation>
    <scope>NUCLEOTIDE SEQUENCE [LARGE SCALE GENOMIC DNA]</scope>
    <source>
        <strain evidence="14">Comreactor17</strain>
    </source>
</reference>
<dbReference type="SUPFAM" id="SSF52922">
    <property type="entry name" value="TK C-terminal domain-like"/>
    <property type="match status" value="1"/>
</dbReference>
<keyword evidence="5 9" id="KW-0560">Oxidoreductase</keyword>
<feature type="binding site" evidence="10">
    <location>
        <position position="237"/>
    </location>
    <ligand>
        <name>Mg(2+)</name>
        <dbReference type="ChEBI" id="CHEBI:18420"/>
    </ligand>
</feature>
<evidence type="ECO:0000256" key="2">
    <source>
        <dbReference type="ARBA" id="ARBA00003157"/>
    </source>
</evidence>
<keyword evidence="10" id="KW-0460">Magnesium</keyword>
<dbReference type="PANTHER" id="PTHR43825:SF3">
    <property type="entry name" value="PYRUVATE DEHYDROGENASE E1 COMPONENT"/>
    <property type="match status" value="1"/>
</dbReference>
<evidence type="ECO:0000259" key="13">
    <source>
        <dbReference type="Pfam" id="PF22613"/>
    </source>
</evidence>
<dbReference type="Gene3D" id="3.40.50.970">
    <property type="match status" value="2"/>
</dbReference>
<evidence type="ECO:0000256" key="10">
    <source>
        <dbReference type="PIRSR" id="PIRSR000156-1"/>
    </source>
</evidence>
<dbReference type="AlphaFoldDB" id="A0A7S8J0X0"/>
<evidence type="ECO:0000313" key="15">
    <source>
        <dbReference type="Proteomes" id="UP000593737"/>
    </source>
</evidence>
<dbReference type="InterPro" id="IPR035807">
    <property type="entry name" value="PDC_E1_N"/>
</dbReference>
<dbReference type="InterPro" id="IPR005474">
    <property type="entry name" value="Transketolase_N"/>
</dbReference>
<gene>
    <name evidence="14" type="ORF">Nkreftii_003129</name>
</gene>
<evidence type="ECO:0000256" key="3">
    <source>
        <dbReference type="ARBA" id="ARBA00012281"/>
    </source>
</evidence>
<dbReference type="InterPro" id="IPR041621">
    <property type="entry name" value="PDH_E1_M"/>
</dbReference>
<evidence type="ECO:0000256" key="7">
    <source>
        <dbReference type="ARBA" id="ARBA00023317"/>
    </source>
</evidence>